<dbReference type="EMBL" id="JACCAU010000001">
    <property type="protein sequence ID" value="NYH14050.1"/>
    <property type="molecule type" value="Genomic_DNA"/>
</dbReference>
<organism evidence="1 2">
    <name type="scientific">Paraburkholderia bryophila</name>
    <dbReference type="NCBI Taxonomy" id="420952"/>
    <lineage>
        <taxon>Bacteria</taxon>
        <taxon>Pseudomonadati</taxon>
        <taxon>Pseudomonadota</taxon>
        <taxon>Betaproteobacteria</taxon>
        <taxon>Burkholderiales</taxon>
        <taxon>Burkholderiaceae</taxon>
        <taxon>Paraburkholderia</taxon>
    </lineage>
</organism>
<reference evidence="1 2" key="1">
    <citation type="submission" date="2020-07" db="EMBL/GenBank/DDBJ databases">
        <title>Exploring microbial biodiversity for novel pathways involved in the catabolism of aromatic compounds derived from lignin.</title>
        <authorList>
            <person name="Elkins J."/>
        </authorList>
    </citation>
    <scope>NUCLEOTIDE SEQUENCE [LARGE SCALE GENOMIC DNA]</scope>
    <source>
        <strain evidence="1 2">H2C3B</strain>
    </source>
</reference>
<gene>
    <name evidence="1" type="ORF">GGD41_001278</name>
</gene>
<comment type="caution">
    <text evidence="1">The sequence shown here is derived from an EMBL/GenBank/DDBJ whole genome shotgun (WGS) entry which is preliminary data.</text>
</comment>
<accession>A0A7Y9W4B3</accession>
<sequence>MRLILDLLNIGRQGRHHDRVERRADLRELSPSLYALYMCMR</sequence>
<protein>
    <submittedName>
        <fullName evidence="1">Uncharacterized protein</fullName>
    </submittedName>
</protein>
<evidence type="ECO:0000313" key="2">
    <source>
        <dbReference type="Proteomes" id="UP000572540"/>
    </source>
</evidence>
<dbReference type="AlphaFoldDB" id="A0A7Y9W4B3"/>
<proteinExistence type="predicted"/>
<name>A0A7Y9W4B3_9BURK</name>
<dbReference type="Proteomes" id="UP000572540">
    <property type="component" value="Unassembled WGS sequence"/>
</dbReference>
<evidence type="ECO:0000313" key="1">
    <source>
        <dbReference type="EMBL" id="NYH14050.1"/>
    </source>
</evidence>